<dbReference type="Gene3D" id="3.20.110.20">
    <property type="match status" value="1"/>
</dbReference>
<evidence type="ECO:0000256" key="2">
    <source>
        <dbReference type="ARBA" id="ARBA00023277"/>
    </source>
</evidence>
<accession>A0A7Y0Q5C1</accession>
<keyword evidence="2" id="KW-0119">Carbohydrate metabolism</keyword>
<feature type="domain" description="Glycoside hydrolase family 57 N-terminal" evidence="3">
    <location>
        <begin position="6"/>
        <end position="285"/>
    </location>
</feature>
<comment type="caution">
    <text evidence="4">The sequence shown here is derived from an EMBL/GenBank/DDBJ whole genome shotgun (WGS) entry which is preliminary data.</text>
</comment>
<dbReference type="EMBL" id="JABBVZ010000086">
    <property type="protein sequence ID" value="NMP24139.1"/>
    <property type="molecule type" value="Genomic_DNA"/>
</dbReference>
<dbReference type="InterPro" id="IPR052046">
    <property type="entry name" value="GH57_Enzymes"/>
</dbReference>
<dbReference type="PANTHER" id="PTHR36306">
    <property type="entry name" value="ALPHA-AMYLASE-RELATED-RELATED"/>
    <property type="match status" value="1"/>
</dbReference>
<comment type="similarity">
    <text evidence="1">Belongs to the glycosyl hydrolase 57 family.</text>
</comment>
<sequence length="416" mass="47435">MAQSIAFYLLMHQPWRFRLPLADPLLADAPMNQWQAALFDGPLNRRYFSGVAERSYIPMLTLLEELLDQGFCVNLGVSWTFWEQAELFGEPLTSLLSRVLAHPGVEIVGVEPYHSLIPFIDAAMFRRRMKWMQGRLEKRFKKRVQVTDTTEMFYSDLIYWSLADAGFSAMLIDGRPSVAGAEGPAGLYRGPASLKLIPRHWRLSDDVGYRFSNRDWDGYPLLAPTYAEWLKNAPGPFITVGWDFETFGEHHRAETGIFAFMRQLPVELKRRGITSVRFSEVLDVVPTASLTPPLEAETWAGTGTVDFFVGNRPQWHMFLNMASVYHKAKLTGQPGAVDLALRLMQSDHLHMLHWYELSGPEADVSMYFTPGEWWDQGRDGMLAGLEAIFAAFDRALDNLLYSKRARESRTSPTTLR</sequence>
<dbReference type="InterPro" id="IPR004300">
    <property type="entry name" value="Glyco_hydro_57_N"/>
</dbReference>
<dbReference type="RefSeq" id="WP_169102000.1">
    <property type="nucleotide sequence ID" value="NZ_JABBVZ010000086.1"/>
</dbReference>
<reference evidence="4 5" key="1">
    <citation type="submission" date="2020-04" db="EMBL/GenBank/DDBJ databases">
        <authorList>
            <person name="Zhang R."/>
            <person name="Schippers A."/>
        </authorList>
    </citation>
    <scope>NUCLEOTIDE SEQUENCE [LARGE SCALE GENOMIC DNA]</scope>
    <source>
        <strain evidence="4 5">DSM 109850</strain>
    </source>
</reference>
<dbReference type="InterPro" id="IPR011330">
    <property type="entry name" value="Glyco_hydro/deAcase_b/a-brl"/>
</dbReference>
<evidence type="ECO:0000313" key="5">
    <source>
        <dbReference type="Proteomes" id="UP000533476"/>
    </source>
</evidence>
<dbReference type="SUPFAM" id="SSF88713">
    <property type="entry name" value="Glycoside hydrolase/deacetylase"/>
    <property type="match status" value="1"/>
</dbReference>
<name>A0A7Y0Q5C1_9FIRM</name>
<evidence type="ECO:0000313" key="4">
    <source>
        <dbReference type="EMBL" id="NMP24139.1"/>
    </source>
</evidence>
<keyword evidence="5" id="KW-1185">Reference proteome</keyword>
<evidence type="ECO:0000259" key="3">
    <source>
        <dbReference type="Pfam" id="PF03065"/>
    </source>
</evidence>
<gene>
    <name evidence="4" type="ORF">HIJ39_17545</name>
</gene>
<dbReference type="Proteomes" id="UP000533476">
    <property type="component" value="Unassembled WGS sequence"/>
</dbReference>
<organism evidence="4 5">
    <name type="scientific">Sulfobacillus harzensis</name>
    <dbReference type="NCBI Taxonomy" id="2729629"/>
    <lineage>
        <taxon>Bacteria</taxon>
        <taxon>Bacillati</taxon>
        <taxon>Bacillota</taxon>
        <taxon>Clostridia</taxon>
        <taxon>Eubacteriales</taxon>
        <taxon>Clostridiales Family XVII. Incertae Sedis</taxon>
        <taxon>Sulfobacillus</taxon>
    </lineage>
</organism>
<protein>
    <submittedName>
        <fullName evidence="4">Glycoside hydrolase</fullName>
    </submittedName>
</protein>
<keyword evidence="4" id="KW-0378">Hydrolase</keyword>
<dbReference type="AlphaFoldDB" id="A0A7Y0Q5C1"/>
<proteinExistence type="inferred from homology"/>
<dbReference type="Pfam" id="PF03065">
    <property type="entry name" value="Glyco_hydro_57"/>
    <property type="match status" value="1"/>
</dbReference>
<dbReference type="GO" id="GO:0016787">
    <property type="term" value="F:hydrolase activity"/>
    <property type="evidence" value="ECO:0007669"/>
    <property type="project" value="UniProtKB-KW"/>
</dbReference>
<dbReference type="GO" id="GO:0005975">
    <property type="term" value="P:carbohydrate metabolic process"/>
    <property type="evidence" value="ECO:0007669"/>
    <property type="project" value="InterPro"/>
</dbReference>
<dbReference type="PANTHER" id="PTHR36306:SF1">
    <property type="entry name" value="ALPHA-AMYLASE-RELATED"/>
    <property type="match status" value="1"/>
</dbReference>
<evidence type="ECO:0000256" key="1">
    <source>
        <dbReference type="ARBA" id="ARBA00006821"/>
    </source>
</evidence>